<reference evidence="3" key="1">
    <citation type="submission" date="2023-07" db="EMBL/GenBank/DDBJ databases">
        <title>Sequencing the genomes of 1000 actinobacteria strains.</title>
        <authorList>
            <person name="Klenk H.-P."/>
        </authorList>
    </citation>
    <scope>NUCLEOTIDE SEQUENCE</scope>
    <source>
        <strain evidence="3">DSM 44707</strain>
    </source>
</reference>
<dbReference type="PANTHER" id="PTHR43762:SF1">
    <property type="entry name" value="D-ARABINONO-1,4-LACTONE OXIDASE"/>
    <property type="match status" value="1"/>
</dbReference>
<dbReference type="Gene3D" id="1.10.45.10">
    <property type="entry name" value="Vanillyl-alcohol Oxidase, Chain A, domain 4"/>
    <property type="match status" value="1"/>
</dbReference>
<dbReference type="RefSeq" id="WP_310371521.1">
    <property type="nucleotide sequence ID" value="NZ_JAVDYB010000001.1"/>
</dbReference>
<dbReference type="InterPro" id="IPR007173">
    <property type="entry name" value="ALO_C"/>
</dbReference>
<dbReference type="Proteomes" id="UP001183643">
    <property type="component" value="Unassembled WGS sequence"/>
</dbReference>
<comment type="caution">
    <text evidence="3">The sequence shown here is derived from an EMBL/GenBank/DDBJ whole genome shotgun (WGS) entry which is preliminary data.</text>
</comment>
<evidence type="ECO:0000313" key="4">
    <source>
        <dbReference type="Proteomes" id="UP001183643"/>
    </source>
</evidence>
<evidence type="ECO:0000256" key="1">
    <source>
        <dbReference type="ARBA" id="ARBA00023002"/>
    </source>
</evidence>
<dbReference type="GO" id="GO:0080049">
    <property type="term" value="F:L-gulono-1,4-lactone dehydrogenase activity"/>
    <property type="evidence" value="ECO:0007669"/>
    <property type="project" value="TreeGrafter"/>
</dbReference>
<dbReference type="InterPro" id="IPR016169">
    <property type="entry name" value="FAD-bd_PCMH_sub2"/>
</dbReference>
<protein>
    <submittedName>
        <fullName evidence="3">Xylitol oxidase</fullName>
        <ecNumber evidence="3">1.1.3.41</ecNumber>
    </submittedName>
</protein>
<dbReference type="Pfam" id="PF04030">
    <property type="entry name" value="ALO"/>
    <property type="match status" value="1"/>
</dbReference>
<dbReference type="AlphaFoldDB" id="A0AAE3YRY7"/>
<dbReference type="SUPFAM" id="SSF56176">
    <property type="entry name" value="FAD-binding/transporter-associated domain-like"/>
    <property type="match status" value="1"/>
</dbReference>
<dbReference type="Gene3D" id="3.30.70.2530">
    <property type="match status" value="1"/>
</dbReference>
<dbReference type="EC" id="1.1.3.41" evidence="3"/>
<name>A0AAE3YRY7_9ACTN</name>
<dbReference type="InterPro" id="IPR016167">
    <property type="entry name" value="FAD-bd_PCMH_sub1"/>
</dbReference>
<evidence type="ECO:0000313" key="3">
    <source>
        <dbReference type="EMBL" id="MDR7278540.1"/>
    </source>
</evidence>
<keyword evidence="1 3" id="KW-0560">Oxidoreductase</keyword>
<dbReference type="PANTHER" id="PTHR43762">
    <property type="entry name" value="L-GULONOLACTONE OXIDASE"/>
    <property type="match status" value="1"/>
</dbReference>
<evidence type="ECO:0000259" key="2">
    <source>
        <dbReference type="PROSITE" id="PS51387"/>
    </source>
</evidence>
<organism evidence="3 4">
    <name type="scientific">Catenuloplanes atrovinosus</name>
    <dbReference type="NCBI Taxonomy" id="137266"/>
    <lineage>
        <taxon>Bacteria</taxon>
        <taxon>Bacillati</taxon>
        <taxon>Actinomycetota</taxon>
        <taxon>Actinomycetes</taxon>
        <taxon>Micromonosporales</taxon>
        <taxon>Micromonosporaceae</taxon>
        <taxon>Catenuloplanes</taxon>
    </lineage>
</organism>
<dbReference type="EMBL" id="JAVDYB010000001">
    <property type="protein sequence ID" value="MDR7278540.1"/>
    <property type="molecule type" value="Genomic_DNA"/>
</dbReference>
<dbReference type="Gene3D" id="3.30.70.2520">
    <property type="match status" value="1"/>
</dbReference>
<dbReference type="Pfam" id="PF01565">
    <property type="entry name" value="FAD_binding_4"/>
    <property type="match status" value="1"/>
</dbReference>
<accession>A0AAE3YRY7</accession>
<dbReference type="GO" id="GO:0071949">
    <property type="term" value="F:FAD binding"/>
    <property type="evidence" value="ECO:0007669"/>
    <property type="project" value="InterPro"/>
</dbReference>
<dbReference type="GO" id="GO:0016020">
    <property type="term" value="C:membrane"/>
    <property type="evidence" value="ECO:0007669"/>
    <property type="project" value="InterPro"/>
</dbReference>
<dbReference type="PIRSF" id="PIRSF000136">
    <property type="entry name" value="LGO_GLO"/>
    <property type="match status" value="1"/>
</dbReference>
<keyword evidence="4" id="KW-1185">Reference proteome</keyword>
<dbReference type="GO" id="GO:0050582">
    <property type="term" value="F:xylitol oxidase activity"/>
    <property type="evidence" value="ECO:0007669"/>
    <property type="project" value="UniProtKB-EC"/>
</dbReference>
<dbReference type="PROSITE" id="PS51387">
    <property type="entry name" value="FAD_PCMH"/>
    <property type="match status" value="1"/>
</dbReference>
<gene>
    <name evidence="3" type="ORF">J2S41_005318</name>
</gene>
<dbReference type="Gene3D" id="3.30.43.10">
    <property type="entry name" value="Uridine Diphospho-n-acetylenolpyruvylglucosamine Reductase, domain 2"/>
    <property type="match status" value="1"/>
</dbReference>
<proteinExistence type="predicted"/>
<dbReference type="InterPro" id="IPR016171">
    <property type="entry name" value="Vanillyl_alc_oxidase_C-sub2"/>
</dbReference>
<dbReference type="Gene3D" id="3.30.465.10">
    <property type="match status" value="1"/>
</dbReference>
<dbReference type="InterPro" id="IPR036318">
    <property type="entry name" value="FAD-bd_PCMH-like_sf"/>
</dbReference>
<sequence>MTVTNWAGNVTFGAARVHSPGTLDELREVVAASERLRPLGTGHSFNRIADTDGDLVSVASLPSTVHIDSLASEVTVSAGVRYGELASRLHAAGYALHNLASLPHISVAGAVATGTHGSGVASPGLGAAVTGLRLVTADGELLELRRDDPRLAGAVVSLGALGIVVDVTLRVRPTFDLAQYVYERLPWSQLSTGWPEIMGAGYSVSLFTDWTDSVINQIWVKRDPADAPLPTRWHGATIAETPLHPVPGMSAVNCTEQGGVPGPWHERLPHFRLDFTPSSGAELQTEYLLPATNALAALEAVDSIRDRVAPVLQISEIRTIAADDLWLSPSHGRDSVAIHFTWHPDADAVAPVVEALEERLAPFDARPHWGKVFATDPAALRARYPRFPDFLALRAELDPSGKLINPMLGRYLGL</sequence>
<feature type="domain" description="FAD-binding PCMH-type" evidence="2">
    <location>
        <begin position="10"/>
        <end position="174"/>
    </location>
</feature>
<dbReference type="InterPro" id="IPR010031">
    <property type="entry name" value="FAD_lactone_oxidase-like"/>
</dbReference>
<dbReference type="InterPro" id="IPR006094">
    <property type="entry name" value="Oxid_FAD_bind_N"/>
</dbReference>
<dbReference type="InterPro" id="IPR016166">
    <property type="entry name" value="FAD-bd_PCMH"/>
</dbReference>
<dbReference type="GO" id="GO:0003885">
    <property type="term" value="F:D-arabinono-1,4-lactone oxidase activity"/>
    <property type="evidence" value="ECO:0007669"/>
    <property type="project" value="InterPro"/>
</dbReference>